<accession>A0AAV3U4A7</accession>
<evidence type="ECO:0000256" key="4">
    <source>
        <dbReference type="ARBA" id="ARBA00022496"/>
    </source>
</evidence>
<gene>
    <name evidence="16" type="ORF">GCM10025791_23670</name>
</gene>
<evidence type="ECO:0000256" key="12">
    <source>
        <dbReference type="RuleBase" id="RU003357"/>
    </source>
</evidence>
<name>A0AAV3U4A7_9ALTE</name>
<dbReference type="Pfam" id="PF00593">
    <property type="entry name" value="TonB_dep_Rec_b-barrel"/>
    <property type="match status" value="1"/>
</dbReference>
<evidence type="ECO:0000256" key="7">
    <source>
        <dbReference type="ARBA" id="ARBA00023065"/>
    </source>
</evidence>
<dbReference type="AlphaFoldDB" id="A0AAV3U4A7"/>
<evidence type="ECO:0000256" key="6">
    <source>
        <dbReference type="ARBA" id="ARBA00023004"/>
    </source>
</evidence>
<dbReference type="PANTHER" id="PTHR32552:SF81">
    <property type="entry name" value="TONB-DEPENDENT OUTER MEMBRANE RECEPTOR"/>
    <property type="match status" value="1"/>
</dbReference>
<dbReference type="InterPro" id="IPR000531">
    <property type="entry name" value="Beta-barrel_TonB"/>
</dbReference>
<keyword evidence="3 11" id="KW-1134">Transmembrane beta strand</keyword>
<dbReference type="CDD" id="cd01347">
    <property type="entry name" value="ligand_gated_channel"/>
    <property type="match status" value="1"/>
</dbReference>
<keyword evidence="6" id="KW-0408">Iron</keyword>
<keyword evidence="7" id="KW-0406">Ion transport</keyword>
<evidence type="ECO:0000313" key="16">
    <source>
        <dbReference type="EMBL" id="GAA4944070.1"/>
    </source>
</evidence>
<dbReference type="GO" id="GO:0006826">
    <property type="term" value="P:iron ion transport"/>
    <property type="evidence" value="ECO:0007669"/>
    <property type="project" value="UniProtKB-KW"/>
</dbReference>
<dbReference type="Proteomes" id="UP001409585">
    <property type="component" value="Unassembled WGS sequence"/>
</dbReference>
<feature type="signal peptide" evidence="13">
    <location>
        <begin position="1"/>
        <end position="25"/>
    </location>
</feature>
<proteinExistence type="inferred from homology"/>
<evidence type="ECO:0000256" key="11">
    <source>
        <dbReference type="PROSITE-ProRule" id="PRU01360"/>
    </source>
</evidence>
<dbReference type="Gene3D" id="2.40.170.20">
    <property type="entry name" value="TonB-dependent receptor, beta-barrel domain"/>
    <property type="match status" value="1"/>
</dbReference>
<dbReference type="InterPro" id="IPR039426">
    <property type="entry name" value="TonB-dep_rcpt-like"/>
</dbReference>
<dbReference type="PANTHER" id="PTHR32552">
    <property type="entry name" value="FERRICHROME IRON RECEPTOR-RELATED"/>
    <property type="match status" value="1"/>
</dbReference>
<keyword evidence="5 11" id="KW-0812">Transmembrane</keyword>
<dbReference type="EMBL" id="BAABLX010000022">
    <property type="protein sequence ID" value="GAA4944070.1"/>
    <property type="molecule type" value="Genomic_DNA"/>
</dbReference>
<keyword evidence="10 11" id="KW-0998">Cell outer membrane</keyword>
<sequence>MKLSHITYPLPLASVLVLSSTLVHAQGPMEEMIVTAQKREQSLQDVPVAITAFNADALKDQGISDITELQKSSPNTTLQTSRGTNSTITAYIRGVGQADPLWGFEPGVGLYVDDVYYARPQAGVLDVYDVDRIEVLRGPQGTLYGKNTIGGAIKYVTKRLTGEPEFSVNATVGSYNQRDIVLSGELPITEQLAVGGSIASLQRDGFGEFLLNGDDNYNKDIMAGRISVEFTASDALWFRFAADMTQDDSNAKGGHRLLPSVLVPTEVAPSDVYDTWADMDTDNEVESSGASFTVNWDVNDALAFKSITAYREGETTTNIDFDNTSFSSLHVPAIYEDDQFTQEFQLNYDSDKFHLVSGIYYYEGTASGAFDVLLGAFDNPDLLADGSNVVGNFNAVTAGDVDTTSLAVYAHATYDFNEKVSATLGARYTKDDKDASVYKALLYVDGTSSWLGGTDLLTLGVNTDYSNDDSWSEFSPRVSVDYRFTDEVMAYASFSHGFKSGGFDMRGDAAANPETVNGYDPETVDTFEVGVKTELFDNRLRLNAALFHTDYDDLQVTVQSATPDGTNFVSAVLNAGKAEVQGAELELMADLGAGFGLQAAFGYTDADFTEVITQTADGPVDVSDDWEFEFTPELSGFIALNYNMSLASSGDLNWILSASHKSETRIFPQVESLVDEDAYTLVDASVVWRDGSDHWSVGLHGKNLTDKEYRVGGYNFYGLGLENSVVGYYGNPRTVALSVNYNF</sequence>
<keyword evidence="2 11" id="KW-0813">Transport</keyword>
<dbReference type="PROSITE" id="PS52016">
    <property type="entry name" value="TONB_DEPENDENT_REC_3"/>
    <property type="match status" value="1"/>
</dbReference>
<evidence type="ECO:0000256" key="1">
    <source>
        <dbReference type="ARBA" id="ARBA00004571"/>
    </source>
</evidence>
<organism evidence="16 17">
    <name type="scientific">Halioxenophilus aromaticivorans</name>
    <dbReference type="NCBI Taxonomy" id="1306992"/>
    <lineage>
        <taxon>Bacteria</taxon>
        <taxon>Pseudomonadati</taxon>
        <taxon>Pseudomonadota</taxon>
        <taxon>Gammaproteobacteria</taxon>
        <taxon>Alteromonadales</taxon>
        <taxon>Alteromonadaceae</taxon>
        <taxon>Halioxenophilus</taxon>
    </lineage>
</organism>
<evidence type="ECO:0000256" key="9">
    <source>
        <dbReference type="ARBA" id="ARBA00023136"/>
    </source>
</evidence>
<evidence type="ECO:0000313" key="17">
    <source>
        <dbReference type="Proteomes" id="UP001409585"/>
    </source>
</evidence>
<comment type="similarity">
    <text evidence="11 12">Belongs to the TonB-dependent receptor family.</text>
</comment>
<dbReference type="RefSeq" id="WP_345422109.1">
    <property type="nucleotide sequence ID" value="NZ_AP031496.1"/>
</dbReference>
<reference evidence="17" key="1">
    <citation type="journal article" date="2019" name="Int. J. Syst. Evol. Microbiol.">
        <title>The Global Catalogue of Microorganisms (GCM) 10K type strain sequencing project: providing services to taxonomists for standard genome sequencing and annotation.</title>
        <authorList>
            <consortium name="The Broad Institute Genomics Platform"/>
            <consortium name="The Broad Institute Genome Sequencing Center for Infectious Disease"/>
            <person name="Wu L."/>
            <person name="Ma J."/>
        </authorList>
    </citation>
    <scope>NUCLEOTIDE SEQUENCE [LARGE SCALE GENOMIC DNA]</scope>
    <source>
        <strain evidence="17">JCM 19134</strain>
    </source>
</reference>
<dbReference type="InterPro" id="IPR012910">
    <property type="entry name" value="Plug_dom"/>
</dbReference>
<feature type="domain" description="TonB-dependent receptor-like beta-barrel" evidence="14">
    <location>
        <begin position="239"/>
        <end position="704"/>
    </location>
</feature>
<dbReference type="InterPro" id="IPR036942">
    <property type="entry name" value="Beta-barrel_TonB_sf"/>
</dbReference>
<protein>
    <submittedName>
        <fullName evidence="16">TonB-dependent receptor</fullName>
    </submittedName>
</protein>
<keyword evidence="16" id="KW-0675">Receptor</keyword>
<keyword evidence="8 12" id="KW-0798">TonB box</keyword>
<evidence type="ECO:0000259" key="14">
    <source>
        <dbReference type="Pfam" id="PF00593"/>
    </source>
</evidence>
<dbReference type="GO" id="GO:0009279">
    <property type="term" value="C:cell outer membrane"/>
    <property type="evidence" value="ECO:0007669"/>
    <property type="project" value="UniProtKB-SubCell"/>
</dbReference>
<evidence type="ECO:0000259" key="15">
    <source>
        <dbReference type="Pfam" id="PF07715"/>
    </source>
</evidence>
<evidence type="ECO:0000256" key="13">
    <source>
        <dbReference type="SAM" id="SignalP"/>
    </source>
</evidence>
<dbReference type="Pfam" id="PF07715">
    <property type="entry name" value="Plug"/>
    <property type="match status" value="1"/>
</dbReference>
<keyword evidence="13" id="KW-0732">Signal</keyword>
<evidence type="ECO:0000256" key="2">
    <source>
        <dbReference type="ARBA" id="ARBA00022448"/>
    </source>
</evidence>
<evidence type="ECO:0000256" key="5">
    <source>
        <dbReference type="ARBA" id="ARBA00022692"/>
    </source>
</evidence>
<evidence type="ECO:0000256" key="3">
    <source>
        <dbReference type="ARBA" id="ARBA00022452"/>
    </source>
</evidence>
<feature type="domain" description="TonB-dependent receptor plug" evidence="15">
    <location>
        <begin position="43"/>
        <end position="152"/>
    </location>
</feature>
<comment type="caution">
    <text evidence="16">The sequence shown here is derived from an EMBL/GenBank/DDBJ whole genome shotgun (WGS) entry which is preliminary data.</text>
</comment>
<comment type="subcellular location">
    <subcellularLocation>
        <location evidence="1 11">Cell outer membrane</location>
        <topology evidence="1 11">Multi-pass membrane protein</topology>
    </subcellularLocation>
</comment>
<keyword evidence="9 11" id="KW-0472">Membrane</keyword>
<feature type="chain" id="PRO_5043696848" evidence="13">
    <location>
        <begin position="26"/>
        <end position="743"/>
    </location>
</feature>
<dbReference type="SUPFAM" id="SSF56935">
    <property type="entry name" value="Porins"/>
    <property type="match status" value="1"/>
</dbReference>
<evidence type="ECO:0000256" key="10">
    <source>
        <dbReference type="ARBA" id="ARBA00023237"/>
    </source>
</evidence>
<keyword evidence="17" id="KW-1185">Reference proteome</keyword>
<evidence type="ECO:0000256" key="8">
    <source>
        <dbReference type="ARBA" id="ARBA00023077"/>
    </source>
</evidence>
<keyword evidence="4" id="KW-0410">Iron transport</keyword>